<feature type="binding site" evidence="4">
    <location>
        <position position="334"/>
    </location>
    <ligand>
        <name>S-adenosyl-L-methionine</name>
        <dbReference type="ChEBI" id="CHEBI:59789"/>
    </ligand>
</feature>
<dbReference type="GO" id="GO:0070041">
    <property type="term" value="F:rRNA (uridine-C5-)-methyltransferase activity"/>
    <property type="evidence" value="ECO:0007669"/>
    <property type="project" value="TreeGrafter"/>
</dbReference>
<organism evidence="7 8">
    <name type="scientific">Finegoldia magna</name>
    <name type="common">Peptostreptococcus magnus</name>
    <dbReference type="NCBI Taxonomy" id="1260"/>
    <lineage>
        <taxon>Bacteria</taxon>
        <taxon>Bacillati</taxon>
        <taxon>Bacillota</taxon>
        <taxon>Tissierellia</taxon>
        <taxon>Tissierellales</taxon>
        <taxon>Peptoniphilaceae</taxon>
        <taxon>Finegoldia</taxon>
    </lineage>
</organism>
<keyword evidence="1 4" id="KW-0489">Methyltransferase</keyword>
<feature type="binding site" evidence="4">
    <location>
        <position position="268"/>
    </location>
    <ligand>
        <name>S-adenosyl-L-methionine</name>
        <dbReference type="ChEBI" id="CHEBI:59789"/>
    </ligand>
</feature>
<dbReference type="Proteomes" id="UP000215413">
    <property type="component" value="Unassembled WGS sequence"/>
</dbReference>
<dbReference type="SUPFAM" id="SSF53335">
    <property type="entry name" value="S-adenosyl-L-methionine-dependent methyltransferases"/>
    <property type="match status" value="1"/>
</dbReference>
<reference evidence="8" key="1">
    <citation type="submission" date="2017-04" db="EMBL/GenBank/DDBJ databases">
        <title>Finegoldia magna isolated from orthopedic joint implant-associated infections.</title>
        <authorList>
            <person name="Bjorklund S."/>
            <person name="Bruggemann H."/>
            <person name="Jensen A."/>
            <person name="Hellmark B."/>
            <person name="Soderquist B."/>
        </authorList>
    </citation>
    <scope>NUCLEOTIDE SEQUENCE [LARGE SCALE GENOMIC DNA]</scope>
    <source>
        <strain evidence="8">CCUG 54800</strain>
    </source>
</reference>
<name>A0A233V2Q0_FINMA</name>
<dbReference type="Gene3D" id="2.40.50.1070">
    <property type="match status" value="1"/>
</dbReference>
<keyword evidence="2 4" id="KW-0808">Transferase</keyword>
<evidence type="ECO:0000256" key="5">
    <source>
        <dbReference type="PROSITE-ProRule" id="PRU10015"/>
    </source>
</evidence>
<dbReference type="InterPro" id="IPR029063">
    <property type="entry name" value="SAM-dependent_MTases_sf"/>
</dbReference>
<evidence type="ECO:0000259" key="6">
    <source>
        <dbReference type="PROSITE" id="PS50926"/>
    </source>
</evidence>
<evidence type="ECO:0000313" key="7">
    <source>
        <dbReference type="EMBL" id="OXZ26670.1"/>
    </source>
</evidence>
<keyword evidence="3 4" id="KW-0949">S-adenosyl-L-methionine</keyword>
<protein>
    <submittedName>
        <fullName evidence="7">23S rRNA (Uracil(1939)-C(5))-methyltransferase RlmD</fullName>
    </submittedName>
</protein>
<dbReference type="PROSITE" id="PS51687">
    <property type="entry name" value="SAM_MT_RNA_M5U"/>
    <property type="match status" value="1"/>
</dbReference>
<feature type="active site" evidence="5">
    <location>
        <position position="361"/>
    </location>
</feature>
<evidence type="ECO:0000256" key="4">
    <source>
        <dbReference type="PROSITE-ProRule" id="PRU01024"/>
    </source>
</evidence>
<dbReference type="PROSITE" id="PS01230">
    <property type="entry name" value="TRMA_1"/>
    <property type="match status" value="1"/>
</dbReference>
<dbReference type="InterPro" id="IPR030390">
    <property type="entry name" value="MeTrfase_TrmA_AS"/>
</dbReference>
<dbReference type="PANTHER" id="PTHR11061:SF30">
    <property type="entry name" value="TRNA (URACIL(54)-C(5))-METHYLTRANSFERASE"/>
    <property type="match status" value="1"/>
</dbReference>
<feature type="binding site" evidence="4">
    <location>
        <position position="239"/>
    </location>
    <ligand>
        <name>S-adenosyl-L-methionine</name>
        <dbReference type="ChEBI" id="CHEBI:59789"/>
    </ligand>
</feature>
<dbReference type="NCBIfam" id="TIGR00479">
    <property type="entry name" value="rumA"/>
    <property type="match status" value="1"/>
</dbReference>
<dbReference type="RefSeq" id="WP_094206291.1">
    <property type="nucleotide sequence ID" value="NZ_NDYC01000040.1"/>
</dbReference>
<dbReference type="InterPro" id="IPR010280">
    <property type="entry name" value="U5_MeTrfase_fam"/>
</dbReference>
<dbReference type="PANTHER" id="PTHR11061">
    <property type="entry name" value="RNA M5U METHYLTRANSFERASE"/>
    <property type="match status" value="1"/>
</dbReference>
<dbReference type="SUPFAM" id="SSF50249">
    <property type="entry name" value="Nucleic acid-binding proteins"/>
    <property type="match status" value="1"/>
</dbReference>
<comment type="caution">
    <text evidence="7">The sequence shown here is derived from an EMBL/GenBank/DDBJ whole genome shotgun (WGS) entry which is preliminary data.</text>
</comment>
<proteinExistence type="inferred from homology"/>
<dbReference type="InterPro" id="IPR012340">
    <property type="entry name" value="NA-bd_OB-fold"/>
</dbReference>
<dbReference type="PROSITE" id="PS50926">
    <property type="entry name" value="TRAM"/>
    <property type="match status" value="1"/>
</dbReference>
<sequence length="404" mass="46141">MKLEIIDMIDDGRCVAKCEGKTVFVDGGSVGEIIEAKKIKEKKNLIFATKTKTIQQSPHKQEPLCPHYYECDGCSMQDITYEKELEIKKNSVLNKLQRIAKLDIKDVDILTNAEYYYRNKVDLKVKNGKLGYYNRKTHNLTQISTCKIASKAINQMINWLKNQDLNGISEIKIRSNYNEEIQISMDYLSDEMLENLKSVENIVEIYAKNKNFDLIYRKKQFVDKIGDLSFIISPKSFFQVNKYNTSLLYDTAKQMMNAEANDRILDLYCGIGTTTMYIGNGNNTIGVEVVKDAVKDANQNKKLNNLESIQFIEEKSENVVGKLTQEHFDVILVDPPRKGMDEKVVDAIIKSTAKKLVYISCDPATLARDLKALTEKGFGVRDVKLVDMFAKTMHVETVVLMSRK</sequence>
<dbReference type="Gene3D" id="2.40.50.140">
    <property type="entry name" value="Nucleic acid-binding proteins"/>
    <property type="match status" value="1"/>
</dbReference>
<evidence type="ECO:0000256" key="1">
    <source>
        <dbReference type="ARBA" id="ARBA00022603"/>
    </source>
</evidence>
<comment type="similarity">
    <text evidence="4">Belongs to the class I-like SAM-binding methyltransferase superfamily. RNA M5U methyltransferase family.</text>
</comment>
<feature type="active site" description="Nucleophile" evidence="4">
    <location>
        <position position="361"/>
    </location>
</feature>
<dbReference type="Pfam" id="PF05958">
    <property type="entry name" value="tRNA_U5-meth_tr"/>
    <property type="match status" value="1"/>
</dbReference>
<dbReference type="CDD" id="cd02440">
    <property type="entry name" value="AdoMet_MTases"/>
    <property type="match status" value="1"/>
</dbReference>
<dbReference type="FunFam" id="3.40.50.150:FF:000009">
    <property type="entry name" value="23S rRNA (Uracil(1939)-C(5))-methyltransferase RlmD"/>
    <property type="match status" value="1"/>
</dbReference>
<dbReference type="Gene3D" id="3.40.50.150">
    <property type="entry name" value="Vaccinia Virus protein VP39"/>
    <property type="match status" value="1"/>
</dbReference>
<dbReference type="AlphaFoldDB" id="A0A233V2Q0"/>
<dbReference type="InterPro" id="IPR002792">
    <property type="entry name" value="TRAM_dom"/>
</dbReference>
<dbReference type="EMBL" id="NDYC01000040">
    <property type="protein sequence ID" value="OXZ26670.1"/>
    <property type="molecule type" value="Genomic_DNA"/>
</dbReference>
<feature type="binding site" evidence="4">
    <location>
        <position position="288"/>
    </location>
    <ligand>
        <name>S-adenosyl-L-methionine</name>
        <dbReference type="ChEBI" id="CHEBI:59789"/>
    </ligand>
</feature>
<gene>
    <name evidence="7" type="ORF">B9N49_08220</name>
</gene>
<feature type="domain" description="TRAM" evidence="6">
    <location>
        <begin position="1"/>
        <end position="52"/>
    </location>
</feature>
<dbReference type="GO" id="GO:0070475">
    <property type="term" value="P:rRNA base methylation"/>
    <property type="evidence" value="ECO:0007669"/>
    <property type="project" value="TreeGrafter"/>
</dbReference>
<evidence type="ECO:0000313" key="8">
    <source>
        <dbReference type="Proteomes" id="UP000215413"/>
    </source>
</evidence>
<evidence type="ECO:0000256" key="2">
    <source>
        <dbReference type="ARBA" id="ARBA00022679"/>
    </source>
</evidence>
<evidence type="ECO:0000256" key="3">
    <source>
        <dbReference type="ARBA" id="ARBA00022691"/>
    </source>
</evidence>
<accession>A0A233V2Q0</accession>